<evidence type="ECO:0000256" key="1">
    <source>
        <dbReference type="ARBA" id="ARBA00023015"/>
    </source>
</evidence>
<keyword evidence="6" id="KW-1185">Reference proteome</keyword>
<dbReference type="EMBL" id="FOLG01000018">
    <property type="protein sequence ID" value="SFD16306.1"/>
    <property type="molecule type" value="Genomic_DNA"/>
</dbReference>
<reference evidence="5 6" key="1">
    <citation type="submission" date="2016-10" db="EMBL/GenBank/DDBJ databases">
        <authorList>
            <person name="de Groot N.N."/>
        </authorList>
    </citation>
    <scope>NUCLEOTIDE SEQUENCE [LARGE SCALE GENOMIC DNA]</scope>
    <source>
        <strain evidence="5 6">DSM 19548</strain>
    </source>
</reference>
<evidence type="ECO:0000313" key="6">
    <source>
        <dbReference type="Proteomes" id="UP000198728"/>
    </source>
</evidence>
<name>A0A1I1Q2E1_9RHOB</name>
<dbReference type="SUPFAM" id="SSF100950">
    <property type="entry name" value="NagB/RpiA/CoA transferase-like"/>
    <property type="match status" value="1"/>
</dbReference>
<keyword evidence="2" id="KW-0238">DNA-binding</keyword>
<organism evidence="5 6">
    <name type="scientific">Tropicimonas isoalkanivorans</name>
    <dbReference type="NCBI Taxonomy" id="441112"/>
    <lineage>
        <taxon>Bacteria</taxon>
        <taxon>Pseudomonadati</taxon>
        <taxon>Pseudomonadota</taxon>
        <taxon>Alphaproteobacteria</taxon>
        <taxon>Rhodobacterales</taxon>
        <taxon>Roseobacteraceae</taxon>
        <taxon>Tropicimonas</taxon>
    </lineage>
</organism>
<dbReference type="InterPro" id="IPR001034">
    <property type="entry name" value="DeoR_HTH"/>
</dbReference>
<dbReference type="Gene3D" id="3.40.50.1360">
    <property type="match status" value="1"/>
</dbReference>
<proteinExistence type="predicted"/>
<dbReference type="InterPro" id="IPR050313">
    <property type="entry name" value="Carb_Metab_HTH_regulators"/>
</dbReference>
<dbReference type="SMART" id="SM01134">
    <property type="entry name" value="DeoRC"/>
    <property type="match status" value="1"/>
</dbReference>
<dbReference type="InterPro" id="IPR018356">
    <property type="entry name" value="Tscrpt_reg_HTH_DeoR_CS"/>
</dbReference>
<dbReference type="Pfam" id="PF00455">
    <property type="entry name" value="DeoRC"/>
    <property type="match status" value="1"/>
</dbReference>
<evidence type="ECO:0000256" key="3">
    <source>
        <dbReference type="ARBA" id="ARBA00023163"/>
    </source>
</evidence>
<dbReference type="STRING" id="441112.SAMN04488094_1184"/>
<evidence type="ECO:0000313" key="5">
    <source>
        <dbReference type="EMBL" id="SFD16306.1"/>
    </source>
</evidence>
<keyword evidence="1" id="KW-0805">Transcription regulation</keyword>
<keyword evidence="3" id="KW-0804">Transcription</keyword>
<dbReference type="PANTHER" id="PTHR30363:SF8">
    <property type="entry name" value="DEOXYRIBOSE OPERON REPRESSOR"/>
    <property type="match status" value="1"/>
</dbReference>
<dbReference type="PROSITE" id="PS51000">
    <property type="entry name" value="HTH_DEOR_2"/>
    <property type="match status" value="1"/>
</dbReference>
<dbReference type="AlphaFoldDB" id="A0A1I1Q2E1"/>
<evidence type="ECO:0000259" key="4">
    <source>
        <dbReference type="PROSITE" id="PS51000"/>
    </source>
</evidence>
<evidence type="ECO:0000256" key="2">
    <source>
        <dbReference type="ARBA" id="ARBA00023125"/>
    </source>
</evidence>
<dbReference type="PANTHER" id="PTHR30363">
    <property type="entry name" value="HTH-TYPE TRANSCRIPTIONAL REGULATOR SRLR-RELATED"/>
    <property type="match status" value="1"/>
</dbReference>
<dbReference type="GO" id="GO:0003700">
    <property type="term" value="F:DNA-binding transcription factor activity"/>
    <property type="evidence" value="ECO:0007669"/>
    <property type="project" value="InterPro"/>
</dbReference>
<dbReference type="OrthoDB" id="9797223at2"/>
<accession>A0A1I1Q2E1</accession>
<dbReference type="InterPro" id="IPR014036">
    <property type="entry name" value="DeoR-like_C"/>
</dbReference>
<dbReference type="GO" id="GO:0003677">
    <property type="term" value="F:DNA binding"/>
    <property type="evidence" value="ECO:0007669"/>
    <property type="project" value="UniProtKB-KW"/>
</dbReference>
<dbReference type="SMART" id="SM00420">
    <property type="entry name" value="HTH_DEOR"/>
    <property type="match status" value="1"/>
</dbReference>
<protein>
    <submittedName>
        <fullName evidence="5">Transcriptional regulator, DeoR family</fullName>
    </submittedName>
</protein>
<gene>
    <name evidence="5" type="ORF">SAMN04488094_1184</name>
</gene>
<dbReference type="InterPro" id="IPR037171">
    <property type="entry name" value="NagB/RpiA_transferase-like"/>
</dbReference>
<dbReference type="Pfam" id="PF08220">
    <property type="entry name" value="HTH_DeoR"/>
    <property type="match status" value="1"/>
</dbReference>
<dbReference type="PROSITE" id="PS00894">
    <property type="entry name" value="HTH_DEOR_1"/>
    <property type="match status" value="1"/>
</dbReference>
<sequence length="262" mass="28412">MYRKRAERLDHLAHLLTDGGFLRLKEAAESLGVSEMTVRRDLATGDGRFSYLGGYIAAGPESPGGMGYILNREQETNTELKRAASRAALDLIRPEDTLFIDCGTTTPHLARLLPHDTGLTVICYSMNVAQILCRKPGIRVILLGGLYHGSSAAFSSPEALETLRRMRINLALLSAGGVHAEGGVSCSNFFEVAIKTLAMENAQSRALLVDSTKFGLVKPEWFSDLADYDHICTDEHFDPEGPLAPYIAGASVHRGPVSAQQP</sequence>
<dbReference type="RefSeq" id="WP_093362645.1">
    <property type="nucleotide sequence ID" value="NZ_FOLG01000018.1"/>
</dbReference>
<feature type="domain" description="HTH deoR-type" evidence="4">
    <location>
        <begin position="5"/>
        <end position="57"/>
    </location>
</feature>
<dbReference type="Proteomes" id="UP000198728">
    <property type="component" value="Unassembled WGS sequence"/>
</dbReference>